<proteinExistence type="predicted"/>
<evidence type="ECO:0000259" key="1">
    <source>
        <dbReference type="PROSITE" id="PS50181"/>
    </source>
</evidence>
<dbReference type="CDD" id="cd22160">
    <property type="entry name" value="F-box_AtFBL13-like"/>
    <property type="match status" value="1"/>
</dbReference>
<reference evidence="2 3" key="1">
    <citation type="journal article" date="2023" name="Plants (Basel)">
        <title>Bridging the Gap: Combining Genomics and Transcriptomics Approaches to Understand Stylosanthes scabra, an Orphan Legume from the Brazilian Caatinga.</title>
        <authorList>
            <person name="Ferreira-Neto J.R.C."/>
            <person name="da Silva M.D."/>
            <person name="Binneck E."/>
            <person name="de Melo N.F."/>
            <person name="da Silva R.H."/>
            <person name="de Melo A.L.T.M."/>
            <person name="Pandolfi V."/>
            <person name="Bustamante F.O."/>
            <person name="Brasileiro-Vidal A.C."/>
            <person name="Benko-Iseppon A.M."/>
        </authorList>
    </citation>
    <scope>NUCLEOTIDE SEQUENCE [LARGE SCALE GENOMIC DNA]</scope>
    <source>
        <tissue evidence="2">Leaves</tissue>
    </source>
</reference>
<dbReference type="Gene3D" id="3.80.10.10">
    <property type="entry name" value="Ribonuclease Inhibitor"/>
    <property type="match status" value="1"/>
</dbReference>
<organism evidence="2 3">
    <name type="scientific">Stylosanthes scabra</name>
    <dbReference type="NCBI Taxonomy" id="79078"/>
    <lineage>
        <taxon>Eukaryota</taxon>
        <taxon>Viridiplantae</taxon>
        <taxon>Streptophyta</taxon>
        <taxon>Embryophyta</taxon>
        <taxon>Tracheophyta</taxon>
        <taxon>Spermatophyta</taxon>
        <taxon>Magnoliopsida</taxon>
        <taxon>eudicotyledons</taxon>
        <taxon>Gunneridae</taxon>
        <taxon>Pentapetalae</taxon>
        <taxon>rosids</taxon>
        <taxon>fabids</taxon>
        <taxon>Fabales</taxon>
        <taxon>Fabaceae</taxon>
        <taxon>Papilionoideae</taxon>
        <taxon>50 kb inversion clade</taxon>
        <taxon>dalbergioids sensu lato</taxon>
        <taxon>Dalbergieae</taxon>
        <taxon>Pterocarpus clade</taxon>
        <taxon>Stylosanthes</taxon>
    </lineage>
</organism>
<dbReference type="SUPFAM" id="SSF52047">
    <property type="entry name" value="RNI-like"/>
    <property type="match status" value="1"/>
</dbReference>
<dbReference type="PROSITE" id="PS50181">
    <property type="entry name" value="FBOX"/>
    <property type="match status" value="1"/>
</dbReference>
<dbReference type="InterPro" id="IPR036047">
    <property type="entry name" value="F-box-like_dom_sf"/>
</dbReference>
<dbReference type="InterPro" id="IPR006566">
    <property type="entry name" value="FBD"/>
</dbReference>
<comment type="caution">
    <text evidence="2">The sequence shown here is derived from an EMBL/GenBank/DDBJ whole genome shotgun (WGS) entry which is preliminary data.</text>
</comment>
<dbReference type="PANTHER" id="PTHR31900:SF34">
    <property type="entry name" value="EMB|CAB62440.1-RELATED"/>
    <property type="match status" value="1"/>
</dbReference>
<evidence type="ECO:0000313" key="3">
    <source>
        <dbReference type="Proteomes" id="UP001341840"/>
    </source>
</evidence>
<accession>A0ABU6Z2D9</accession>
<dbReference type="InterPro" id="IPR053781">
    <property type="entry name" value="F-box_AtFBL13-like"/>
</dbReference>
<dbReference type="SUPFAM" id="SSF81383">
    <property type="entry name" value="F-box domain"/>
    <property type="match status" value="1"/>
</dbReference>
<dbReference type="Proteomes" id="UP001341840">
    <property type="component" value="Unassembled WGS sequence"/>
</dbReference>
<dbReference type="SMART" id="SM00579">
    <property type="entry name" value="FBD"/>
    <property type="match status" value="1"/>
</dbReference>
<keyword evidence="3" id="KW-1185">Reference proteome</keyword>
<dbReference type="InterPro" id="IPR050232">
    <property type="entry name" value="FBL13/AtMIF1-like"/>
</dbReference>
<protein>
    <recommendedName>
        <fullName evidence="1">F-box domain-containing protein</fullName>
    </recommendedName>
</protein>
<dbReference type="Pfam" id="PF24758">
    <property type="entry name" value="LRR_At5g56370"/>
    <property type="match status" value="1"/>
</dbReference>
<sequence length="450" mass="52134">MEKRAYSKSVDRISQLPESVISEILSRLPLEDAIDTCFLSRSWRHRWKDLQVFNFSAIPFKNQKGFLDKQGHMRFLSLVNDILLHHRRAPVRKLTIRYVTSPGLDVDYAALNAWVYAAIESHLEELKLESSAGWNLMLPSRLFTCCTSLVNLELAACQIDAEELTQVRFPSLKNLKLVFHNPNLITNILSGSPVLETLDLRVTTQLGVFKIHSPSLKRLYYFDSCSTRTELLEINTPLLEYLTIRIYTSQYRLISVCNSHNLLEANLDCYADEDYVSYVPKLINSLCNVKSLVLHRYTRYCLVRATQFDLPEFRYLLNLEFVNMNFNARFLFRMLERCPMLQVLTVHGKSPLWASRHEWTQPTNVPYCLASQLSIVNFKTYNGIKDDQELIAYILQQGLALKSISIGFAYVSINSEQGHRMINELWDLPKSSKMCQLYFNSYQDSIYGDT</sequence>
<feature type="domain" description="F-box" evidence="1">
    <location>
        <begin position="10"/>
        <end position="56"/>
    </location>
</feature>
<dbReference type="InterPro" id="IPR001810">
    <property type="entry name" value="F-box_dom"/>
</dbReference>
<dbReference type="EMBL" id="JASCZI010271869">
    <property type="protein sequence ID" value="MED6216141.1"/>
    <property type="molecule type" value="Genomic_DNA"/>
</dbReference>
<gene>
    <name evidence="2" type="ORF">PIB30_004625</name>
</gene>
<dbReference type="PANTHER" id="PTHR31900">
    <property type="entry name" value="F-BOX/RNI SUPERFAMILY PROTEIN-RELATED"/>
    <property type="match status" value="1"/>
</dbReference>
<dbReference type="InterPro" id="IPR032675">
    <property type="entry name" value="LRR_dom_sf"/>
</dbReference>
<dbReference type="InterPro" id="IPR055411">
    <property type="entry name" value="LRR_FXL15/At3g58940/PEG3-like"/>
</dbReference>
<name>A0ABU6Z2D9_9FABA</name>
<dbReference type="Pfam" id="PF00646">
    <property type="entry name" value="F-box"/>
    <property type="match status" value="1"/>
</dbReference>
<evidence type="ECO:0000313" key="2">
    <source>
        <dbReference type="EMBL" id="MED6216141.1"/>
    </source>
</evidence>
<dbReference type="Pfam" id="PF08387">
    <property type="entry name" value="FBD"/>
    <property type="match status" value="1"/>
</dbReference>